<sequence length="197" mass="22531">MDEWKRVVWSDESRFLIHHIDSRVRVRILPGKQLLLSCTAGHTQAGSGSIMLWGTFSLVALRPVIVVEQTMIAANYLNIIADQLRPYMVFVFPTGNGIFQQDNAPCHKARIVLEWFEDHTDEFHLMSCPLNSPECIWDVVEWQLRAQTPPCPNISTLCDRCLDIWYNLSPVMYQKLVASMPRRVAAVLKAKGGTTRY</sequence>
<dbReference type="AlphaFoldDB" id="A0A4Y2DRX5"/>
<keyword evidence="2" id="KW-1185">Reference proteome</keyword>
<evidence type="ECO:0000313" key="2">
    <source>
        <dbReference type="Proteomes" id="UP000499080"/>
    </source>
</evidence>
<reference evidence="1 2" key="1">
    <citation type="journal article" date="2019" name="Sci. Rep.">
        <title>Orb-weaving spider Araneus ventricosus genome elucidates the spidroin gene catalogue.</title>
        <authorList>
            <person name="Kono N."/>
            <person name="Nakamura H."/>
            <person name="Ohtoshi R."/>
            <person name="Moran D.A.P."/>
            <person name="Shinohara A."/>
            <person name="Yoshida Y."/>
            <person name="Fujiwara M."/>
            <person name="Mori M."/>
            <person name="Tomita M."/>
            <person name="Arakawa K."/>
        </authorList>
    </citation>
    <scope>NUCLEOTIDE SEQUENCE [LARGE SCALE GENOMIC DNA]</scope>
</reference>
<dbReference type="GO" id="GO:0003676">
    <property type="term" value="F:nucleic acid binding"/>
    <property type="evidence" value="ECO:0007669"/>
    <property type="project" value="InterPro"/>
</dbReference>
<name>A0A4Y2DRX5_ARAVE</name>
<comment type="caution">
    <text evidence="1">The sequence shown here is derived from an EMBL/GenBank/DDBJ whole genome shotgun (WGS) entry which is preliminary data.</text>
</comment>
<organism evidence="1 2">
    <name type="scientific">Araneus ventricosus</name>
    <name type="common">Orbweaver spider</name>
    <name type="synonym">Epeira ventricosa</name>
    <dbReference type="NCBI Taxonomy" id="182803"/>
    <lineage>
        <taxon>Eukaryota</taxon>
        <taxon>Metazoa</taxon>
        <taxon>Ecdysozoa</taxon>
        <taxon>Arthropoda</taxon>
        <taxon>Chelicerata</taxon>
        <taxon>Arachnida</taxon>
        <taxon>Araneae</taxon>
        <taxon>Araneomorphae</taxon>
        <taxon>Entelegynae</taxon>
        <taxon>Araneoidea</taxon>
        <taxon>Araneidae</taxon>
        <taxon>Araneus</taxon>
    </lineage>
</organism>
<dbReference type="Gene3D" id="3.30.420.10">
    <property type="entry name" value="Ribonuclease H-like superfamily/Ribonuclease H"/>
    <property type="match status" value="1"/>
</dbReference>
<dbReference type="InterPro" id="IPR036397">
    <property type="entry name" value="RNaseH_sf"/>
</dbReference>
<proteinExistence type="predicted"/>
<gene>
    <name evidence="1" type="primary">tc1a_182</name>
    <name evidence="1" type="ORF">AVEN_137277_1</name>
</gene>
<evidence type="ECO:0000313" key="1">
    <source>
        <dbReference type="EMBL" id="GBM18909.1"/>
    </source>
</evidence>
<dbReference type="EMBL" id="BGPR01000413">
    <property type="protein sequence ID" value="GBM18909.1"/>
    <property type="molecule type" value="Genomic_DNA"/>
</dbReference>
<dbReference type="Proteomes" id="UP000499080">
    <property type="component" value="Unassembled WGS sequence"/>
</dbReference>
<accession>A0A4Y2DRX5</accession>
<protein>
    <submittedName>
        <fullName evidence="1">Transposable element Tc1 transposase</fullName>
    </submittedName>
</protein>
<dbReference type="OrthoDB" id="4843387at2759"/>